<evidence type="ECO:0000256" key="6">
    <source>
        <dbReference type="SAM" id="Phobius"/>
    </source>
</evidence>
<feature type="transmembrane region" description="Helical" evidence="6">
    <location>
        <begin position="42"/>
        <end position="60"/>
    </location>
</feature>
<dbReference type="Pfam" id="PF03073">
    <property type="entry name" value="TspO_MBR"/>
    <property type="match status" value="1"/>
</dbReference>
<evidence type="ECO:0000256" key="5">
    <source>
        <dbReference type="ARBA" id="ARBA00023136"/>
    </source>
</evidence>
<evidence type="ECO:0000313" key="7">
    <source>
        <dbReference type="EMBL" id="AII88498.1"/>
    </source>
</evidence>
<comment type="subcellular location">
    <subcellularLocation>
        <location evidence="1">Membrane</location>
        <topology evidence="1">Multi-pass membrane protein</topology>
    </subcellularLocation>
</comment>
<gene>
    <name evidence="7" type="primary">tspO2</name>
    <name evidence="7" type="ORF">RCA23_c29980</name>
</gene>
<dbReference type="PANTHER" id="PTHR10057:SF0">
    <property type="entry name" value="TRANSLOCATOR PROTEIN"/>
    <property type="match status" value="1"/>
</dbReference>
<dbReference type="InterPro" id="IPR004307">
    <property type="entry name" value="TspO_MBR"/>
</dbReference>
<keyword evidence="8" id="KW-1185">Reference proteome</keyword>
<dbReference type="RefSeq" id="WP_044051033.1">
    <property type="nucleotide sequence ID" value="NZ_CP003984.1"/>
</dbReference>
<evidence type="ECO:0000313" key="8">
    <source>
        <dbReference type="Proteomes" id="UP000028680"/>
    </source>
</evidence>
<sequence>MDVFVFVILLVTCFAAGATGALFQPGRWYQALNKPVWTPPNWAFPLAWTTIYFSVSFAGARVADMEGNAIALAFWAMQAGFSTLWTPVFFGLRRLRGALLVMLPLWVSVLGATLAMFELDRAAGLAFLPYILWVTIAAALNYRVAQLNPAVAPRDLSAD</sequence>
<name>A0AAN0RLM8_9RHOB</name>
<dbReference type="AlphaFoldDB" id="A0AAN0RLM8"/>
<organism evidence="7 8">
    <name type="scientific">Planktomarina temperata RCA23</name>
    <dbReference type="NCBI Taxonomy" id="666509"/>
    <lineage>
        <taxon>Bacteria</taxon>
        <taxon>Pseudomonadati</taxon>
        <taxon>Pseudomonadota</taxon>
        <taxon>Alphaproteobacteria</taxon>
        <taxon>Rhodobacterales</taxon>
        <taxon>Paracoccaceae</taxon>
        <taxon>Planktomarina</taxon>
    </lineage>
</organism>
<comment type="similarity">
    <text evidence="2">Belongs to the TspO/BZRP family.</text>
</comment>
<feature type="transmembrane region" description="Helical" evidence="6">
    <location>
        <begin position="124"/>
        <end position="144"/>
    </location>
</feature>
<dbReference type="FunFam" id="1.20.1260.100:FF:000001">
    <property type="entry name" value="translocator protein 2"/>
    <property type="match status" value="1"/>
</dbReference>
<dbReference type="PIRSF" id="PIRSF005859">
    <property type="entry name" value="PBR"/>
    <property type="match status" value="1"/>
</dbReference>
<dbReference type="Proteomes" id="UP000028680">
    <property type="component" value="Chromosome"/>
</dbReference>
<evidence type="ECO:0000256" key="1">
    <source>
        <dbReference type="ARBA" id="ARBA00004141"/>
    </source>
</evidence>
<dbReference type="KEGG" id="ptp:RCA23_c29980"/>
<dbReference type="EMBL" id="CP003984">
    <property type="protein sequence ID" value="AII88498.1"/>
    <property type="molecule type" value="Genomic_DNA"/>
</dbReference>
<feature type="transmembrane region" description="Helical" evidence="6">
    <location>
        <begin position="98"/>
        <end position="117"/>
    </location>
</feature>
<accession>A0AAN0RLM8</accession>
<dbReference type="CDD" id="cd15904">
    <property type="entry name" value="TSPO_MBR"/>
    <property type="match status" value="1"/>
</dbReference>
<evidence type="ECO:0000256" key="3">
    <source>
        <dbReference type="ARBA" id="ARBA00022692"/>
    </source>
</evidence>
<protein>
    <submittedName>
        <fullName evidence="7">Peripheral-type benzodiazepine receptor/signal transduction protein TspO</fullName>
    </submittedName>
</protein>
<proteinExistence type="inferred from homology"/>
<reference evidence="7 8" key="1">
    <citation type="journal article" date="2014" name="ISME J.">
        <title>Adaptation of an abundant Roseobacter RCA organism to pelagic systems revealed by genomic and transcriptomic analyses.</title>
        <authorList>
            <person name="Voget S."/>
            <person name="Wemheuer B."/>
            <person name="Brinkhoff T."/>
            <person name="Vollmers J."/>
            <person name="Dietrich S."/>
            <person name="Giebel H.A."/>
            <person name="Beardsley C."/>
            <person name="Sardemann C."/>
            <person name="Bakenhus I."/>
            <person name="Billerbeck S."/>
            <person name="Daniel R."/>
            <person name="Simon M."/>
        </authorList>
    </citation>
    <scope>NUCLEOTIDE SEQUENCE [LARGE SCALE GENOMIC DNA]</scope>
    <source>
        <strain evidence="7 8">RCA23</strain>
    </source>
</reference>
<keyword evidence="3 6" id="KW-0812">Transmembrane</keyword>
<evidence type="ECO:0000256" key="4">
    <source>
        <dbReference type="ARBA" id="ARBA00022989"/>
    </source>
</evidence>
<keyword evidence="4 6" id="KW-1133">Transmembrane helix</keyword>
<dbReference type="GO" id="GO:0033013">
    <property type="term" value="P:tetrapyrrole metabolic process"/>
    <property type="evidence" value="ECO:0007669"/>
    <property type="project" value="UniProtKB-ARBA"/>
</dbReference>
<dbReference type="Gene3D" id="1.20.1260.100">
    <property type="entry name" value="TspO/MBR protein"/>
    <property type="match status" value="1"/>
</dbReference>
<dbReference type="InterPro" id="IPR038330">
    <property type="entry name" value="TspO/MBR-related_sf"/>
</dbReference>
<dbReference type="GO" id="GO:0016020">
    <property type="term" value="C:membrane"/>
    <property type="evidence" value="ECO:0007669"/>
    <property type="project" value="UniProtKB-SubCell"/>
</dbReference>
<keyword evidence="5 6" id="KW-0472">Membrane</keyword>
<feature type="transmembrane region" description="Helical" evidence="6">
    <location>
        <begin position="72"/>
        <end position="92"/>
    </location>
</feature>
<keyword evidence="7" id="KW-0675">Receptor</keyword>
<dbReference type="NCBIfam" id="NF047825">
    <property type="entry name" value="T-richsensTspOAlph"/>
    <property type="match status" value="1"/>
</dbReference>
<evidence type="ECO:0000256" key="2">
    <source>
        <dbReference type="ARBA" id="ARBA00007524"/>
    </source>
</evidence>
<dbReference type="PANTHER" id="PTHR10057">
    <property type="entry name" value="PERIPHERAL-TYPE BENZODIAZEPINE RECEPTOR"/>
    <property type="match status" value="1"/>
</dbReference>